<feature type="compositionally biased region" description="Polar residues" evidence="2">
    <location>
        <begin position="479"/>
        <end position="492"/>
    </location>
</feature>
<dbReference type="OrthoDB" id="9764467at2"/>
<keyword evidence="3" id="KW-0472">Membrane</keyword>
<evidence type="ECO:0000256" key="2">
    <source>
        <dbReference type="SAM" id="MobiDB-lite"/>
    </source>
</evidence>
<protein>
    <recommendedName>
        <fullName evidence="4">YhaN AAA domain-containing protein</fullName>
    </recommendedName>
</protein>
<sequence length="1080" mass="123547">MYIRELHVDGYGALQGLKLEFKAPITVIYGPNEAGKSTLLRFVRSMLYGFPTRKDPVERGEPVFGGRHGGRLLLSDKSGRKWILERYAERGNDILLREESGIERILGQTEWERLLLGGISERLFRQLFAVSLNELHELRSLQGEEIGNYLYHAGLAGGSALTAARRQIGTEMDRLFRPKGTTQEMNRLLAAMKETETAIRQSGDGVQYYYETGEALAEVEQQLALLDQQFPELRMQTAKLQGAYELREWWLKREALLTEETEIRNQLPDPSAPLLREATIVAWPDLKLRRQEAIIKLNRATSTQLELQIQREKMTWDEEWVSSVAELERLESLREGMIAKREERTELEAERRMLDESLQSTLSRLSANWGEEELLSFGGLVAERERVRRLQISWEETERALATLDSEIRRIARQREVLQSEESSLSAAESLADKDAGLSLKGQSQTFGLFIPRTKPALIQAWHNVEDARREYERARSITRPSRSNGSRTSQRMAVPPRMQYGIAGLLGAAAITLPLLMNSEDKAAPVVYLISAILLIISAGTLITALRRKSESRNRTATDASSPTSDHDIASIRLHHKLVNDRLRQLMNDPETAVAKLIPDLQEMASADLPQQSEAEDLMWQQLRGAVYEQLERFEVMEREKSKQQELQGRGQELQRERELVERDSVKLHQRLDELQEQWMEWLHNRRLPSHLTPDVLPELLGLAEQGQTLLRQRQRVMERMNTLATALAEFEQAASRLIEACPPPAHIRMDILQAIQWLYRESLKQLEVKEAAERADQQLMAASAFVNEVHEELKEIEDSVAALFTEAQAVNEAELEERLRIDGRCQALRKEAREIQLRLESGRDAVAQAKLYELLDSYDEAALASLLQEQKGLLEAEEARRTDLLDRRGRLAQELNRQRNEAELEDKGQRLRELQSKLEQLTERYAILALCDRLIVQTKAVYEEERQPEVLQHASRYLKQMTNGTYTRIVAPGDTKALLAETHDQRQLDSLYLSRGTQEQLYLAMRFALCNAASPEHPLPLLLDDLFVHFDEQRLIQSLPVLQDLSGQRQVFLFTCHRHVAQTIASGIPTAQLLTLGD</sequence>
<evidence type="ECO:0000313" key="5">
    <source>
        <dbReference type="EMBL" id="BBI32627.1"/>
    </source>
</evidence>
<dbReference type="AlphaFoldDB" id="A0A3T1D3E5"/>
<name>A0A3T1D3E5_9BACL</name>
<dbReference type="SUPFAM" id="SSF52540">
    <property type="entry name" value="P-loop containing nucleoside triphosphate hydrolases"/>
    <property type="match status" value="1"/>
</dbReference>
<organism evidence="5 6">
    <name type="scientific">Cohnella abietis</name>
    <dbReference type="NCBI Taxonomy" id="2507935"/>
    <lineage>
        <taxon>Bacteria</taxon>
        <taxon>Bacillati</taxon>
        <taxon>Bacillota</taxon>
        <taxon>Bacilli</taxon>
        <taxon>Bacillales</taxon>
        <taxon>Paenibacillaceae</taxon>
        <taxon>Cohnella</taxon>
    </lineage>
</organism>
<dbReference type="PANTHER" id="PTHR41259">
    <property type="entry name" value="DOUBLE-STRAND BREAK REPAIR RAD50 ATPASE, PUTATIVE-RELATED"/>
    <property type="match status" value="1"/>
</dbReference>
<feature type="transmembrane region" description="Helical" evidence="3">
    <location>
        <begin position="524"/>
        <end position="547"/>
    </location>
</feature>
<keyword evidence="3" id="KW-1133">Transmembrane helix</keyword>
<evidence type="ECO:0000256" key="1">
    <source>
        <dbReference type="SAM" id="Coils"/>
    </source>
</evidence>
<evidence type="ECO:0000313" key="6">
    <source>
        <dbReference type="Proteomes" id="UP000289856"/>
    </source>
</evidence>
<dbReference type="InterPro" id="IPR027417">
    <property type="entry name" value="P-loop_NTPase"/>
</dbReference>
<dbReference type="InterPro" id="IPR038734">
    <property type="entry name" value="YhaN_AAA"/>
</dbReference>
<feature type="domain" description="YhaN AAA" evidence="4">
    <location>
        <begin position="1"/>
        <end position="202"/>
    </location>
</feature>
<dbReference type="Proteomes" id="UP000289856">
    <property type="component" value="Chromosome"/>
</dbReference>
<proteinExistence type="predicted"/>
<keyword evidence="3" id="KW-0812">Transmembrane</keyword>
<feature type="coiled-coil region" evidence="1">
    <location>
        <begin position="638"/>
        <end position="679"/>
    </location>
</feature>
<feature type="coiled-coil region" evidence="1">
    <location>
        <begin position="788"/>
        <end position="933"/>
    </location>
</feature>
<feature type="transmembrane region" description="Helical" evidence="3">
    <location>
        <begin position="501"/>
        <end position="518"/>
    </location>
</feature>
<dbReference type="PANTHER" id="PTHR41259:SF1">
    <property type="entry name" value="DOUBLE-STRAND BREAK REPAIR RAD50 ATPASE, PUTATIVE-RELATED"/>
    <property type="match status" value="1"/>
</dbReference>
<evidence type="ECO:0000259" key="4">
    <source>
        <dbReference type="Pfam" id="PF13514"/>
    </source>
</evidence>
<dbReference type="EMBL" id="AP019400">
    <property type="protein sequence ID" value="BBI32627.1"/>
    <property type="molecule type" value="Genomic_DNA"/>
</dbReference>
<evidence type="ECO:0000256" key="3">
    <source>
        <dbReference type="SAM" id="Phobius"/>
    </source>
</evidence>
<keyword evidence="6" id="KW-1185">Reference proteome</keyword>
<dbReference type="Pfam" id="PF13514">
    <property type="entry name" value="AAA_27"/>
    <property type="match status" value="1"/>
</dbReference>
<accession>A0A3T1D3E5</accession>
<dbReference type="Gene3D" id="3.40.50.300">
    <property type="entry name" value="P-loop containing nucleotide triphosphate hydrolases"/>
    <property type="match status" value="2"/>
</dbReference>
<reference evidence="5 6" key="1">
    <citation type="submission" date="2019-01" db="EMBL/GenBank/DDBJ databases">
        <title>Complete genome sequence of Cohnella hallensis HS21 isolated from Korean fir (Abies koreana) rhizospheric soil.</title>
        <authorList>
            <person name="Jiang L."/>
            <person name="Kang S.W."/>
            <person name="Kim S."/>
            <person name="Jung J."/>
            <person name="Kim C.Y."/>
            <person name="Kim D.H."/>
            <person name="Kim S.W."/>
            <person name="Lee J."/>
        </authorList>
    </citation>
    <scope>NUCLEOTIDE SEQUENCE [LARGE SCALE GENOMIC DNA]</scope>
    <source>
        <strain evidence="5 6">HS21</strain>
    </source>
</reference>
<dbReference type="KEGG" id="cohn:KCTCHS21_20260"/>
<keyword evidence="1" id="KW-0175">Coiled coil</keyword>
<dbReference type="RefSeq" id="WP_130607293.1">
    <property type="nucleotide sequence ID" value="NZ_AP019400.1"/>
</dbReference>
<gene>
    <name evidence="5" type="ORF">KCTCHS21_20260</name>
</gene>
<feature type="region of interest" description="Disordered" evidence="2">
    <location>
        <begin position="473"/>
        <end position="492"/>
    </location>
</feature>